<dbReference type="EMBL" id="LJEY02000200">
    <property type="protein sequence ID" value="OEH11198.1"/>
    <property type="molecule type" value="Genomic_DNA"/>
</dbReference>
<gene>
    <name evidence="3" type="ORF">AN696_0222890</name>
    <name evidence="1" type="ORF">JGT27_17070</name>
    <name evidence="2" type="ORF">QAA55_021130</name>
</gene>
<dbReference type="EMBL" id="JAELXN010000063">
    <property type="protein sequence ID" value="MBJ6597405.1"/>
    <property type="molecule type" value="Genomic_DNA"/>
</dbReference>
<dbReference type="InterPro" id="IPR003208">
    <property type="entry name" value="Dehydtase/Dehydtase_re"/>
</dbReference>
<organism evidence="1 5">
    <name type="scientific">Enterobacter asburiae</name>
    <dbReference type="NCBI Taxonomy" id="61645"/>
    <lineage>
        <taxon>Bacteria</taxon>
        <taxon>Pseudomonadati</taxon>
        <taxon>Pseudomonadota</taxon>
        <taxon>Gammaproteobacteria</taxon>
        <taxon>Enterobacterales</taxon>
        <taxon>Enterobacteriaceae</taxon>
        <taxon>Enterobacter</taxon>
        <taxon>Enterobacter cloacae complex</taxon>
    </lineage>
</organism>
<dbReference type="Gene3D" id="3.40.50.10150">
    <property type="entry name" value="B12-dependent dehydatase associated subunit"/>
    <property type="match status" value="1"/>
</dbReference>
<keyword evidence="6" id="KW-1185">Reference proteome</keyword>
<dbReference type="Proteomes" id="UP001175344">
    <property type="component" value="Unassembled WGS sequence"/>
</dbReference>
<dbReference type="Proteomes" id="UP000050495">
    <property type="component" value="Unassembled WGS sequence"/>
</dbReference>
<dbReference type="RefSeq" id="WP_007372188.1">
    <property type="nucleotide sequence ID" value="NZ_CP011591.1"/>
</dbReference>
<dbReference type="InterPro" id="IPR010254">
    <property type="entry name" value="B12-dep_deHydtase_bsu"/>
</dbReference>
<reference evidence="3 4" key="1">
    <citation type="submission" date="2016-04" db="EMBL/GenBank/DDBJ databases">
        <authorList>
            <person name="Osei Sekyere J."/>
            <person name="Sivertsen A."/>
            <person name="Pedersen A.T."/>
            <person name="Sundsfjord A."/>
        </authorList>
    </citation>
    <scope>NUCLEOTIDE SEQUENCE [LARGE SCALE GENOMIC DNA]</scope>
    <source>
        <strain evidence="3 4">ST435:939705067</strain>
    </source>
</reference>
<dbReference type="PIRSF" id="PIRSF011503">
    <property type="entry name" value="DdrB_PduH"/>
    <property type="match status" value="1"/>
</dbReference>
<dbReference type="OrthoDB" id="308037at2"/>
<reference evidence="3" key="2">
    <citation type="journal article" date="2017" name="PLoS ONE">
        <title>Genomic and phenotypic characterisation of fluoroquinolone resistance mechanisms in Enterobacteriaceae in Durban, South Africa.</title>
        <authorList>
            <person name="Osei Sekyere J."/>
            <person name="Amoako D.G."/>
        </authorList>
    </citation>
    <scope>NUCLEOTIDE SEQUENCE</scope>
    <source>
        <strain evidence="3">ST435:939705067</strain>
    </source>
</reference>
<dbReference type="EMBL" id="JARTQQ020000001">
    <property type="protein sequence ID" value="MEC5730890.1"/>
    <property type="molecule type" value="Genomic_DNA"/>
</dbReference>
<evidence type="ECO:0000313" key="4">
    <source>
        <dbReference type="Proteomes" id="UP000050495"/>
    </source>
</evidence>
<reference evidence="2" key="5">
    <citation type="submission" date="2024-01" db="EMBL/GenBank/DDBJ databases">
        <authorList>
            <person name="Macesic N."/>
        </authorList>
    </citation>
    <scope>NUCLEOTIDE SEQUENCE</scope>
    <source>
        <strain evidence="2">CPO239</strain>
    </source>
</reference>
<dbReference type="Pfam" id="PF02288">
    <property type="entry name" value="Dehydratase_MU"/>
    <property type="match status" value="1"/>
</dbReference>
<evidence type="ECO:0000313" key="6">
    <source>
        <dbReference type="Proteomes" id="UP001175344"/>
    </source>
</evidence>
<accession>A0A263VV41</accession>
<comment type="caution">
    <text evidence="1">The sequence shown here is derived from an EMBL/GenBank/DDBJ whole genome shotgun (WGS) entry which is preliminary data.</text>
</comment>
<reference evidence="2" key="4">
    <citation type="journal article" date="2023" name="Nat. Commun.">
        <title>Genomic dissection of endemic carbapenem resistance reveals metallo-beta-lactamase dissemination through clonal, plasmid and integron transfer.</title>
        <authorList>
            <person name="Macesic N."/>
            <person name="Hawkey J."/>
            <person name="Vezina B."/>
            <person name="Wisniewski J.A."/>
            <person name="Cottingham H."/>
            <person name="Blakeway L.V."/>
            <person name="Harshegyi T."/>
            <person name="Pragastis K."/>
            <person name="Badoordeen G.Z."/>
            <person name="Dennison A."/>
            <person name="Spelman D.W."/>
            <person name="Jenney A.W.J."/>
            <person name="Peleg A.Y."/>
        </authorList>
    </citation>
    <scope>NUCLEOTIDE SEQUENCE</scope>
    <source>
        <strain evidence="2">CPO239</strain>
    </source>
</reference>
<sequence length="117" mass="12468">MSLSSPGVHLFYHSRWQDTRVLDELCWGLEEQGVPCRTICCDEHDCALALSKLAAKSSTLRVGLGLSASGDIALTHAQLPEDRALVCGHIAAGIASIRTLGANAGQLVKVLPFSEIK</sequence>
<evidence type="ECO:0000313" key="5">
    <source>
        <dbReference type="Proteomes" id="UP000641429"/>
    </source>
</evidence>
<accession>A0A0G3PGK2</accession>
<dbReference type="SUPFAM" id="SSF52968">
    <property type="entry name" value="B12-dependent dehydatase associated subunit"/>
    <property type="match status" value="1"/>
</dbReference>
<evidence type="ECO:0000313" key="2">
    <source>
        <dbReference type="EMBL" id="MEC5730890.1"/>
    </source>
</evidence>
<protein>
    <submittedName>
        <fullName evidence="1">Glycerol dehydratase reactivase beta/small subunit family protein</fullName>
    </submittedName>
</protein>
<evidence type="ECO:0000313" key="1">
    <source>
        <dbReference type="EMBL" id="MBJ6597405.1"/>
    </source>
</evidence>
<reference evidence="1" key="3">
    <citation type="submission" date="2020-12" db="EMBL/GenBank/DDBJ databases">
        <title>Molecular epidemiology of VIM- metallo-b-lactamase-producing Enterobacter cloacae complex isolated in France between 2015 and 2018.</title>
        <authorList>
            <person name="Emeraud C."/>
            <person name="Petit C."/>
            <person name="Bonnin R."/>
            <person name="Naas T."/>
            <person name="Dortet L."/>
        </authorList>
    </citation>
    <scope>NUCLEOTIDE SEQUENCE</scope>
    <source>
        <strain evidence="1">170C2</strain>
    </source>
</reference>
<dbReference type="Proteomes" id="UP000641429">
    <property type="component" value="Unassembled WGS sequence"/>
</dbReference>
<evidence type="ECO:0000313" key="3">
    <source>
        <dbReference type="EMBL" id="OEH11198.1"/>
    </source>
</evidence>
<name>A0A263VV41_ENTAS</name>
<dbReference type="InterPro" id="IPR009192">
    <property type="entry name" value="Diol/glycerol_deHydtase_re_ssu"/>
</dbReference>
<dbReference type="AlphaFoldDB" id="A0A263VV41"/>
<proteinExistence type="predicted"/>